<organism evidence="2 3">
    <name type="scientific">Brassica cretica</name>
    <name type="common">Mustard</name>
    <dbReference type="NCBI Taxonomy" id="69181"/>
    <lineage>
        <taxon>Eukaryota</taxon>
        <taxon>Viridiplantae</taxon>
        <taxon>Streptophyta</taxon>
        <taxon>Embryophyta</taxon>
        <taxon>Tracheophyta</taxon>
        <taxon>Spermatophyta</taxon>
        <taxon>Magnoliopsida</taxon>
        <taxon>eudicotyledons</taxon>
        <taxon>Gunneridae</taxon>
        <taxon>Pentapetalae</taxon>
        <taxon>rosids</taxon>
        <taxon>malvids</taxon>
        <taxon>Brassicales</taxon>
        <taxon>Brassicaceae</taxon>
        <taxon>Brassiceae</taxon>
        <taxon>Brassica</taxon>
    </lineage>
</organism>
<evidence type="ECO:0000313" key="2">
    <source>
        <dbReference type="EMBL" id="KAF3513664.1"/>
    </source>
</evidence>
<sequence length="186" mass="20993">MTSRRKSSNKSRRDRSVSDGSSSQHDNVMPKVEFAAHSVDPEEAYEYWAAMGNVILPTSRIWHPAPFRANPMEDCPSMSLLNGLAAIRTYLMQFYLWFPLLEAIVRLFSRFGLAIGQVSPRGLPHVVGILVLSYERGLPLDVDHLEGLLAPVGSLAIVRLNPRNNMAIIAGFVSNYHDWKKFFFFV</sequence>
<evidence type="ECO:0000313" key="3">
    <source>
        <dbReference type="Proteomes" id="UP000712600"/>
    </source>
</evidence>
<accession>A0A8S9P7W6</accession>
<name>A0A8S9P7W6_BRACR</name>
<dbReference type="Proteomes" id="UP000712600">
    <property type="component" value="Unassembled WGS sequence"/>
</dbReference>
<dbReference type="EMBL" id="QGKX02001521">
    <property type="protein sequence ID" value="KAF3513664.1"/>
    <property type="molecule type" value="Genomic_DNA"/>
</dbReference>
<reference evidence="2" key="1">
    <citation type="submission" date="2019-12" db="EMBL/GenBank/DDBJ databases">
        <title>Genome sequencing and annotation of Brassica cretica.</title>
        <authorList>
            <person name="Studholme D.J."/>
            <person name="Sarris P."/>
        </authorList>
    </citation>
    <scope>NUCLEOTIDE SEQUENCE</scope>
    <source>
        <strain evidence="2">PFS-109/04</strain>
        <tissue evidence="2">Leaf</tissue>
    </source>
</reference>
<feature type="region of interest" description="Disordered" evidence="1">
    <location>
        <begin position="1"/>
        <end position="26"/>
    </location>
</feature>
<protein>
    <submittedName>
        <fullName evidence="2">Uncharacterized protein</fullName>
    </submittedName>
</protein>
<feature type="compositionally biased region" description="Basic residues" evidence="1">
    <location>
        <begin position="1"/>
        <end position="13"/>
    </location>
</feature>
<dbReference type="AlphaFoldDB" id="A0A8S9P7W6"/>
<comment type="caution">
    <text evidence="2">The sequence shown here is derived from an EMBL/GenBank/DDBJ whole genome shotgun (WGS) entry which is preliminary data.</text>
</comment>
<evidence type="ECO:0000256" key="1">
    <source>
        <dbReference type="SAM" id="MobiDB-lite"/>
    </source>
</evidence>
<proteinExistence type="predicted"/>
<gene>
    <name evidence="2" type="ORF">F2Q69_00006569</name>
</gene>